<dbReference type="AlphaFoldDB" id="A0A1B2JBL7"/>
<evidence type="ECO:0000313" key="1">
    <source>
        <dbReference type="EMBL" id="ANZ75321.1"/>
    </source>
</evidence>
<dbReference type="OrthoDB" id="10292258at2759"/>
<accession>A0A1B2JBL7</accession>
<reference evidence="1 2" key="1">
    <citation type="submission" date="2016-02" db="EMBL/GenBank/DDBJ databases">
        <title>Comparative genomic and transcriptomic foundation for Pichia pastoris.</title>
        <authorList>
            <person name="Love K.R."/>
            <person name="Shah K.A."/>
            <person name="Whittaker C.A."/>
            <person name="Wu J."/>
            <person name="Bartlett M.C."/>
            <person name="Ma D."/>
            <person name="Leeson R.L."/>
            <person name="Priest M."/>
            <person name="Young S.K."/>
            <person name="Love J.C."/>
        </authorList>
    </citation>
    <scope>NUCLEOTIDE SEQUENCE [LARGE SCALE GENOMIC DNA]</scope>
    <source>
        <strain evidence="1 2">ATCC 28485</strain>
    </source>
</reference>
<dbReference type="EMBL" id="CP014585">
    <property type="protein sequence ID" value="ANZ75321.1"/>
    <property type="molecule type" value="Genomic_DNA"/>
</dbReference>
<sequence>MYPLANKGRSLRGYKHLALDNAPFAFKIKMRKIRLPDRLSNYPQIDTLSDQEPREIIRGHQEETNVIEKYSLNQEFRKFLEPNLNTVRSFLGEKYRLSDSQLIAIIFPLSNFDIQLRLRDTQQHNLVMASANIQEFGKKLMKKLTMTTILKNHSLTSSSDAMGSLDFGVLQESITKSLTHTGPLVKEFMELHGIEARTQRYRTGKRSHMRSSVASLNTMIGMIHYQYGELQSTEFVENRILNGERGILNLLAVRMISNK</sequence>
<proteinExistence type="predicted"/>
<organism evidence="1 2">
    <name type="scientific">Komagataella pastoris</name>
    <name type="common">Yeast</name>
    <name type="synonym">Pichia pastoris</name>
    <dbReference type="NCBI Taxonomy" id="4922"/>
    <lineage>
        <taxon>Eukaryota</taxon>
        <taxon>Fungi</taxon>
        <taxon>Dikarya</taxon>
        <taxon>Ascomycota</taxon>
        <taxon>Saccharomycotina</taxon>
        <taxon>Pichiomycetes</taxon>
        <taxon>Pichiales</taxon>
        <taxon>Pichiaceae</taxon>
        <taxon>Komagataella</taxon>
    </lineage>
</organism>
<name>A0A1B2JBL7_PICPA</name>
<evidence type="ECO:0000313" key="2">
    <source>
        <dbReference type="Proteomes" id="UP000094565"/>
    </source>
</evidence>
<protein>
    <submittedName>
        <fullName evidence="1">BA75_02442T0</fullName>
    </submittedName>
</protein>
<keyword evidence="2" id="KW-1185">Reference proteome</keyword>
<gene>
    <name evidence="1" type="ORF">ATY40_BA7502442</name>
</gene>
<dbReference type="Proteomes" id="UP000094565">
    <property type="component" value="Chromosome 2"/>
</dbReference>